<feature type="non-terminal residue" evidence="2">
    <location>
        <position position="258"/>
    </location>
</feature>
<organism evidence="2 3">
    <name type="scientific">Scytalidium lignicola</name>
    <name type="common">Hyphomycete</name>
    <dbReference type="NCBI Taxonomy" id="5539"/>
    <lineage>
        <taxon>Eukaryota</taxon>
        <taxon>Fungi</taxon>
        <taxon>Dikarya</taxon>
        <taxon>Ascomycota</taxon>
        <taxon>Pezizomycotina</taxon>
        <taxon>Leotiomycetes</taxon>
        <taxon>Leotiomycetes incertae sedis</taxon>
        <taxon>Scytalidium</taxon>
    </lineage>
</organism>
<dbReference type="AlphaFoldDB" id="A0A3E2GX94"/>
<name>A0A3E2GX94_SCYLI</name>
<feature type="compositionally biased region" description="Basic and acidic residues" evidence="1">
    <location>
        <begin position="15"/>
        <end position="27"/>
    </location>
</feature>
<dbReference type="Proteomes" id="UP000258309">
    <property type="component" value="Unassembled WGS sequence"/>
</dbReference>
<evidence type="ECO:0000313" key="3">
    <source>
        <dbReference type="Proteomes" id="UP000258309"/>
    </source>
</evidence>
<dbReference type="EMBL" id="NCSJ02000307">
    <property type="protein sequence ID" value="RFU25739.1"/>
    <property type="molecule type" value="Genomic_DNA"/>
</dbReference>
<gene>
    <name evidence="2" type="ORF">B7463_g10598</name>
</gene>
<dbReference type="STRING" id="5539.A0A3E2GX94"/>
<keyword evidence="3" id="KW-1185">Reference proteome</keyword>
<feature type="compositionally biased region" description="Basic and acidic residues" evidence="1">
    <location>
        <begin position="50"/>
        <end position="76"/>
    </location>
</feature>
<feature type="region of interest" description="Disordered" evidence="1">
    <location>
        <begin position="1"/>
        <end position="80"/>
    </location>
</feature>
<protein>
    <submittedName>
        <fullName evidence="2">Uncharacterized protein</fullName>
    </submittedName>
</protein>
<accession>A0A3E2GX94</accession>
<dbReference type="OrthoDB" id="3597524at2759"/>
<comment type="caution">
    <text evidence="2">The sequence shown here is derived from an EMBL/GenBank/DDBJ whole genome shotgun (WGS) entry which is preliminary data.</text>
</comment>
<sequence length="258" mass="29722">MDPRSPAQPEQPPDPPRRFNDLDREELMQMINDIMDARERRGQNGDEDNRDDRRDNTRREDSEAPEGRNRPLKTDDVGYFNPEAEQDDIALSSSKLIYSDVYIFTDRLQHLADLHGEAKVQEVFPTTLRGSAALWYTAELSSLERQLLATTPIVSIIRTLINRFKEQPALALKALADQRYTFAEIRAGKSIRLYVQSMFKHSKAAGMATVYNQLLAVWNGLDIAMRLHVTMPRPDTSMSDFLRELDSKMPIFKEMAYR</sequence>
<reference evidence="2 3" key="1">
    <citation type="submission" date="2018-05" db="EMBL/GenBank/DDBJ databases">
        <title>Draft genome sequence of Scytalidium lignicola DSM 105466, a ubiquitous saprotrophic fungus.</title>
        <authorList>
            <person name="Buettner E."/>
            <person name="Gebauer A.M."/>
            <person name="Hofrichter M."/>
            <person name="Liers C."/>
            <person name="Kellner H."/>
        </authorList>
    </citation>
    <scope>NUCLEOTIDE SEQUENCE [LARGE SCALE GENOMIC DNA]</scope>
    <source>
        <strain evidence="2 3">DSM 105466</strain>
    </source>
</reference>
<feature type="non-terminal residue" evidence="2">
    <location>
        <position position="1"/>
    </location>
</feature>
<dbReference type="OMA" id="DIMDARE"/>
<proteinExistence type="predicted"/>
<evidence type="ECO:0000256" key="1">
    <source>
        <dbReference type="SAM" id="MobiDB-lite"/>
    </source>
</evidence>
<evidence type="ECO:0000313" key="2">
    <source>
        <dbReference type="EMBL" id="RFU25739.1"/>
    </source>
</evidence>
<feature type="compositionally biased region" description="Basic and acidic residues" evidence="1">
    <location>
        <begin position="35"/>
        <end position="44"/>
    </location>
</feature>